<proteinExistence type="predicted"/>
<comment type="caution">
    <text evidence="1">The sequence shown here is derived from an EMBL/GenBank/DDBJ whole genome shotgun (WGS) entry which is preliminary data.</text>
</comment>
<dbReference type="Proteomes" id="UP000187251">
    <property type="component" value="Unassembled WGS sequence"/>
</dbReference>
<sequence>MIGIGILSGLVAPVIGNARDYPATGSQDSVELFQNVDRTFDMFQRFKTDDHVDTIVRNAVQAVG</sequence>
<dbReference type="AlphaFoldDB" id="A0A1R1K0X1"/>
<protein>
    <submittedName>
        <fullName evidence="1">Uncharacterized protein</fullName>
    </submittedName>
</protein>
<dbReference type="EMBL" id="MJMN01000001">
    <property type="protein sequence ID" value="OMG93034.1"/>
    <property type="molecule type" value="Genomic_DNA"/>
</dbReference>
<evidence type="ECO:0000313" key="1">
    <source>
        <dbReference type="EMBL" id="OMG93034.1"/>
    </source>
</evidence>
<accession>A0A1R1K0X1</accession>
<gene>
    <name evidence="1" type="ORF">BIZ92_01505</name>
</gene>
<name>A0A1R1K0X1_ALCXX</name>
<organism evidence="1 2">
    <name type="scientific">Alcaligenes xylosoxydans xylosoxydans</name>
    <name type="common">Achromobacter xylosoxidans</name>
    <dbReference type="NCBI Taxonomy" id="85698"/>
    <lineage>
        <taxon>Bacteria</taxon>
        <taxon>Pseudomonadati</taxon>
        <taxon>Pseudomonadota</taxon>
        <taxon>Betaproteobacteria</taxon>
        <taxon>Burkholderiales</taxon>
        <taxon>Alcaligenaceae</taxon>
        <taxon>Achromobacter</taxon>
    </lineage>
</organism>
<reference evidence="1 2" key="1">
    <citation type="submission" date="2016-09" db="EMBL/GenBank/DDBJ databases">
        <title>Phylogenomics of Achromobacter.</title>
        <authorList>
            <person name="Jeukens J."/>
            <person name="Freschi L."/>
            <person name="Vincent A.T."/>
            <person name="Emond-Rheault J.-G."/>
            <person name="Kukavica-Ibrulj I."/>
            <person name="Charette S.J."/>
            <person name="Levesque R.C."/>
        </authorList>
    </citation>
    <scope>NUCLEOTIDE SEQUENCE [LARGE SCALE GENOMIC DNA]</scope>
    <source>
        <strain evidence="1 2">AUS488</strain>
    </source>
</reference>
<evidence type="ECO:0000313" key="2">
    <source>
        <dbReference type="Proteomes" id="UP000187251"/>
    </source>
</evidence>